<gene>
    <name evidence="4" type="ORF">GA0074692_0613</name>
</gene>
<dbReference type="AlphaFoldDB" id="A0A1C6RQS8"/>
<reference evidence="5" key="1">
    <citation type="submission" date="2016-06" db="EMBL/GenBank/DDBJ databases">
        <authorList>
            <person name="Varghese N."/>
            <person name="Submissions Spin"/>
        </authorList>
    </citation>
    <scope>NUCLEOTIDE SEQUENCE [LARGE SCALE GENOMIC DNA]</scope>
    <source>
        <strain evidence="5">DSM 43817</strain>
    </source>
</reference>
<feature type="region of interest" description="Disordered" evidence="1">
    <location>
        <begin position="45"/>
        <end position="125"/>
    </location>
</feature>
<keyword evidence="5" id="KW-1185">Reference proteome</keyword>
<feature type="compositionally biased region" description="Low complexity" evidence="1">
    <location>
        <begin position="88"/>
        <end position="99"/>
    </location>
</feature>
<dbReference type="InterPro" id="IPR001919">
    <property type="entry name" value="CBD2"/>
</dbReference>
<proteinExistence type="predicted"/>
<dbReference type="Gene3D" id="2.60.40.290">
    <property type="match status" value="1"/>
</dbReference>
<keyword evidence="2" id="KW-1133">Transmembrane helix</keyword>
<dbReference type="RefSeq" id="WP_091639104.1">
    <property type="nucleotide sequence ID" value="NZ_FMHW01000002.1"/>
</dbReference>
<dbReference type="OrthoDB" id="3405323at2"/>
<dbReference type="EMBL" id="FMHW01000002">
    <property type="protein sequence ID" value="SCL19387.1"/>
    <property type="molecule type" value="Genomic_DNA"/>
</dbReference>
<dbReference type="SUPFAM" id="SSF49384">
    <property type="entry name" value="Carbohydrate-binding domain"/>
    <property type="match status" value="1"/>
</dbReference>
<evidence type="ECO:0000256" key="2">
    <source>
        <dbReference type="SAM" id="Phobius"/>
    </source>
</evidence>
<dbReference type="Pfam" id="PF00553">
    <property type="entry name" value="CBM_2"/>
    <property type="match status" value="1"/>
</dbReference>
<dbReference type="GO" id="GO:0030247">
    <property type="term" value="F:polysaccharide binding"/>
    <property type="evidence" value="ECO:0007669"/>
    <property type="project" value="UniProtKB-UniRule"/>
</dbReference>
<protein>
    <submittedName>
        <fullName evidence="4">Cellulose binding domain-containing protein</fullName>
    </submittedName>
</protein>
<dbReference type="GO" id="GO:0005975">
    <property type="term" value="P:carbohydrate metabolic process"/>
    <property type="evidence" value="ECO:0007669"/>
    <property type="project" value="InterPro"/>
</dbReference>
<feature type="compositionally biased region" description="Low complexity" evidence="1">
    <location>
        <begin position="58"/>
        <end position="75"/>
    </location>
</feature>
<dbReference type="Proteomes" id="UP000198959">
    <property type="component" value="Unassembled WGS sequence"/>
</dbReference>
<evidence type="ECO:0000313" key="4">
    <source>
        <dbReference type="EMBL" id="SCL19387.1"/>
    </source>
</evidence>
<dbReference type="GO" id="GO:0004553">
    <property type="term" value="F:hydrolase activity, hydrolyzing O-glycosyl compounds"/>
    <property type="evidence" value="ECO:0007669"/>
    <property type="project" value="InterPro"/>
</dbReference>
<organism evidence="4 5">
    <name type="scientific">Micromonospora pallida</name>
    <dbReference type="NCBI Taxonomy" id="145854"/>
    <lineage>
        <taxon>Bacteria</taxon>
        <taxon>Bacillati</taxon>
        <taxon>Actinomycetota</taxon>
        <taxon>Actinomycetes</taxon>
        <taxon>Micromonosporales</taxon>
        <taxon>Micromonosporaceae</taxon>
        <taxon>Micromonospora</taxon>
    </lineage>
</organism>
<evidence type="ECO:0000256" key="1">
    <source>
        <dbReference type="SAM" id="MobiDB-lite"/>
    </source>
</evidence>
<feature type="domain" description="CBM2" evidence="3">
    <location>
        <begin position="116"/>
        <end position="227"/>
    </location>
</feature>
<sequence length="227" mass="23149">MASRRRAWNGSGAFLLSPWAVVSVGVLVMVVLLGIALGAVVGNRSEPGPPLATDPLPSASAASFAASRNAAPTASRTDRPSPTPFASPAPVVSPTSSRSPSPPAEPAGAPLLSPPPAAPAPPGQVTGVYRTVTTYDKAFLGEVRLTNSSDVPRNWTVRVELPGTRLVSSLVEGLVQAEASGSRSRFTFTSGVALAPGTSVSLRFHLSNAGSATRPTSCRVDDVPCEG</sequence>
<dbReference type="SMART" id="SM00637">
    <property type="entry name" value="CBD_II"/>
    <property type="match status" value="1"/>
</dbReference>
<evidence type="ECO:0000259" key="3">
    <source>
        <dbReference type="PROSITE" id="PS51173"/>
    </source>
</evidence>
<feature type="transmembrane region" description="Helical" evidence="2">
    <location>
        <begin position="12"/>
        <end position="41"/>
    </location>
</feature>
<dbReference type="PROSITE" id="PS51173">
    <property type="entry name" value="CBM2"/>
    <property type="match status" value="1"/>
</dbReference>
<keyword evidence="2" id="KW-0812">Transmembrane</keyword>
<name>A0A1C6RQS8_9ACTN</name>
<accession>A0A1C6RQS8</accession>
<dbReference type="STRING" id="145854.GA0074692_0613"/>
<dbReference type="InterPro" id="IPR008965">
    <property type="entry name" value="CBM2/CBM3_carb-bd_dom_sf"/>
</dbReference>
<dbReference type="InterPro" id="IPR012291">
    <property type="entry name" value="CBM2_carb-bd_dom_sf"/>
</dbReference>
<keyword evidence="2" id="KW-0472">Membrane</keyword>
<evidence type="ECO:0000313" key="5">
    <source>
        <dbReference type="Proteomes" id="UP000198959"/>
    </source>
</evidence>
<feature type="compositionally biased region" description="Pro residues" evidence="1">
    <location>
        <begin position="112"/>
        <end position="122"/>
    </location>
</feature>